<evidence type="ECO:0000313" key="2">
    <source>
        <dbReference type="EnsemblFungi" id="MAPG_08759T0"/>
    </source>
</evidence>
<dbReference type="EMBL" id="ADBL01002130">
    <property type="status" value="NOT_ANNOTATED_CDS"/>
    <property type="molecule type" value="Genomic_DNA"/>
</dbReference>
<reference evidence="2" key="5">
    <citation type="submission" date="2015-06" db="UniProtKB">
        <authorList>
            <consortium name="EnsemblFungi"/>
        </authorList>
    </citation>
    <scope>IDENTIFICATION</scope>
    <source>
        <strain evidence="2">ATCC 64411</strain>
    </source>
</reference>
<reference evidence="1" key="3">
    <citation type="submission" date="2011-03" db="EMBL/GenBank/DDBJ databases">
        <title>Annotation of Magnaporthe poae ATCC 64411.</title>
        <authorList>
            <person name="Ma L.-J."/>
            <person name="Dead R."/>
            <person name="Young S.K."/>
            <person name="Zeng Q."/>
            <person name="Gargeya S."/>
            <person name="Fitzgerald M."/>
            <person name="Haas B."/>
            <person name="Abouelleil A."/>
            <person name="Alvarado L."/>
            <person name="Arachchi H.M."/>
            <person name="Berlin A."/>
            <person name="Brown A."/>
            <person name="Chapman S.B."/>
            <person name="Chen Z."/>
            <person name="Dunbar C."/>
            <person name="Freedman E."/>
            <person name="Gearin G."/>
            <person name="Gellesch M."/>
            <person name="Goldberg J."/>
            <person name="Griggs A."/>
            <person name="Gujja S."/>
            <person name="Heiman D."/>
            <person name="Howarth C."/>
            <person name="Larson L."/>
            <person name="Lui A."/>
            <person name="MacDonald P.J.P."/>
            <person name="Mehta T."/>
            <person name="Montmayeur A."/>
            <person name="Murphy C."/>
            <person name="Neiman D."/>
            <person name="Pearson M."/>
            <person name="Priest M."/>
            <person name="Roberts A."/>
            <person name="Saif S."/>
            <person name="Shea T."/>
            <person name="Shenoy N."/>
            <person name="Sisk P."/>
            <person name="Stolte C."/>
            <person name="Sykes S."/>
            <person name="Yandava C."/>
            <person name="Wortman J."/>
            <person name="Nusbaum C."/>
            <person name="Birren B."/>
        </authorList>
    </citation>
    <scope>NUCLEOTIDE SEQUENCE</scope>
    <source>
        <strain evidence="1">ATCC 64411</strain>
    </source>
</reference>
<protein>
    <submittedName>
        <fullName evidence="1 2">Uncharacterized protein</fullName>
    </submittedName>
</protein>
<reference evidence="1" key="2">
    <citation type="submission" date="2010-05" db="EMBL/GenBank/DDBJ databases">
        <title>The Genome Sequence of Magnaporthe poae strain ATCC 64411.</title>
        <authorList>
            <consortium name="The Broad Institute Genome Sequencing Platform"/>
            <consortium name="Broad Institute Genome Sequencing Center for Infectious Disease"/>
            <person name="Ma L.-J."/>
            <person name="Dead R."/>
            <person name="Young S."/>
            <person name="Zeng Q."/>
            <person name="Koehrsen M."/>
            <person name="Alvarado L."/>
            <person name="Berlin A."/>
            <person name="Chapman S.B."/>
            <person name="Chen Z."/>
            <person name="Freedman E."/>
            <person name="Gellesch M."/>
            <person name="Goldberg J."/>
            <person name="Griggs A."/>
            <person name="Gujja S."/>
            <person name="Heilman E.R."/>
            <person name="Heiman D."/>
            <person name="Hepburn T."/>
            <person name="Howarth C."/>
            <person name="Jen D."/>
            <person name="Larson L."/>
            <person name="Mehta T."/>
            <person name="Neiman D."/>
            <person name="Pearson M."/>
            <person name="Roberts A."/>
            <person name="Saif S."/>
            <person name="Shea T."/>
            <person name="Shenoy N."/>
            <person name="Sisk P."/>
            <person name="Stolte C."/>
            <person name="Sykes S."/>
            <person name="Walk T."/>
            <person name="White J."/>
            <person name="Yandava C."/>
            <person name="Haas B."/>
            <person name="Nusbaum C."/>
            <person name="Birren B."/>
        </authorList>
    </citation>
    <scope>NUCLEOTIDE SEQUENCE</scope>
    <source>
        <strain evidence="1">ATCC 64411</strain>
    </source>
</reference>
<dbReference type="EMBL" id="GL876973">
    <property type="protein sequence ID" value="KLU89790.1"/>
    <property type="molecule type" value="Genomic_DNA"/>
</dbReference>
<dbReference type="EnsemblFungi" id="MAPG_08759T0">
    <property type="protein sequence ID" value="MAPG_08759T0"/>
    <property type="gene ID" value="MAPG_08759"/>
</dbReference>
<reference evidence="3" key="1">
    <citation type="submission" date="2010-05" db="EMBL/GenBank/DDBJ databases">
        <title>The genome sequence of Magnaporthe poae strain ATCC 64411.</title>
        <authorList>
            <person name="Ma L.-J."/>
            <person name="Dead R."/>
            <person name="Young S."/>
            <person name="Zeng Q."/>
            <person name="Koehrsen M."/>
            <person name="Alvarado L."/>
            <person name="Berlin A."/>
            <person name="Chapman S.B."/>
            <person name="Chen Z."/>
            <person name="Freedman E."/>
            <person name="Gellesch M."/>
            <person name="Goldberg J."/>
            <person name="Griggs A."/>
            <person name="Gujja S."/>
            <person name="Heilman E.R."/>
            <person name="Heiman D."/>
            <person name="Hepburn T."/>
            <person name="Howarth C."/>
            <person name="Jen D."/>
            <person name="Larson L."/>
            <person name="Mehta T."/>
            <person name="Neiman D."/>
            <person name="Pearson M."/>
            <person name="Roberts A."/>
            <person name="Saif S."/>
            <person name="Shea T."/>
            <person name="Shenoy N."/>
            <person name="Sisk P."/>
            <person name="Stolte C."/>
            <person name="Sykes S."/>
            <person name="Walk T."/>
            <person name="White J."/>
            <person name="Yandava C."/>
            <person name="Haas B."/>
            <person name="Nusbaum C."/>
            <person name="Birren B."/>
        </authorList>
    </citation>
    <scope>NUCLEOTIDE SEQUENCE [LARGE SCALE GENOMIC DNA]</scope>
    <source>
        <strain evidence="3">ATCC 64411 / 73-15</strain>
    </source>
</reference>
<dbReference type="AlphaFoldDB" id="A0A0C4E869"/>
<organism evidence="2 3">
    <name type="scientific">Magnaporthiopsis poae (strain ATCC 64411 / 73-15)</name>
    <name type="common">Kentucky bluegrass fungus</name>
    <name type="synonym">Magnaporthe poae</name>
    <dbReference type="NCBI Taxonomy" id="644358"/>
    <lineage>
        <taxon>Eukaryota</taxon>
        <taxon>Fungi</taxon>
        <taxon>Dikarya</taxon>
        <taxon>Ascomycota</taxon>
        <taxon>Pezizomycotina</taxon>
        <taxon>Sordariomycetes</taxon>
        <taxon>Sordariomycetidae</taxon>
        <taxon>Magnaporthales</taxon>
        <taxon>Magnaporthaceae</taxon>
        <taxon>Magnaporthiopsis</taxon>
    </lineage>
</organism>
<gene>
    <name evidence="1" type="ORF">MAPG_08759</name>
</gene>
<name>A0A0C4E869_MAGP6</name>
<sequence length="140" mass="15978">MMENQAGVATTQPPPADYPVKKWAEAWKSLMEHCEKELEKLQLHEALRIRSADDLTAELTRLQAYYSGNLEITALLRALDLEHYSRFSHNFARAMSHKVDLSMTWGLLAKMLSVESGTISSRTNDFINDVCFKLAYLNEV</sequence>
<dbReference type="VEuPathDB" id="FungiDB:MAPG_08759"/>
<keyword evidence="3" id="KW-1185">Reference proteome</keyword>
<evidence type="ECO:0000313" key="3">
    <source>
        <dbReference type="Proteomes" id="UP000011715"/>
    </source>
</evidence>
<dbReference type="Proteomes" id="UP000011715">
    <property type="component" value="Unassembled WGS sequence"/>
</dbReference>
<reference evidence="2" key="4">
    <citation type="journal article" date="2015" name="G3 (Bethesda)">
        <title>Genome sequences of three phytopathogenic species of the Magnaporthaceae family of fungi.</title>
        <authorList>
            <person name="Okagaki L.H."/>
            <person name="Nunes C.C."/>
            <person name="Sailsbery J."/>
            <person name="Clay B."/>
            <person name="Brown D."/>
            <person name="John T."/>
            <person name="Oh Y."/>
            <person name="Young N."/>
            <person name="Fitzgerald M."/>
            <person name="Haas B.J."/>
            <person name="Zeng Q."/>
            <person name="Young S."/>
            <person name="Adiconis X."/>
            <person name="Fan L."/>
            <person name="Levin J.Z."/>
            <person name="Mitchell T.K."/>
            <person name="Okubara P.A."/>
            <person name="Farman M.L."/>
            <person name="Kohn L.M."/>
            <person name="Birren B."/>
            <person name="Ma L.-J."/>
            <person name="Dean R.A."/>
        </authorList>
    </citation>
    <scope>NUCLEOTIDE SEQUENCE</scope>
    <source>
        <strain evidence="2">ATCC 64411 / 73-15</strain>
    </source>
</reference>
<evidence type="ECO:0000313" key="1">
    <source>
        <dbReference type="EMBL" id="KLU89790.1"/>
    </source>
</evidence>
<accession>A0A0C4E869</accession>
<proteinExistence type="predicted"/>